<dbReference type="EMBL" id="JBGUAW010000007">
    <property type="protein sequence ID" value="MFA9461317.1"/>
    <property type="molecule type" value="Genomic_DNA"/>
</dbReference>
<feature type="domain" description="Aminomethyltransferase C-terminal" evidence="4">
    <location>
        <begin position="375"/>
        <end position="459"/>
    </location>
</feature>
<proteinExistence type="predicted"/>
<dbReference type="SUPFAM" id="SSF101790">
    <property type="entry name" value="Aminomethyltransferase beta-barrel domain"/>
    <property type="match status" value="1"/>
</dbReference>
<evidence type="ECO:0000259" key="3">
    <source>
        <dbReference type="Pfam" id="PF01571"/>
    </source>
</evidence>
<dbReference type="InterPro" id="IPR006222">
    <property type="entry name" value="GCVT_N"/>
</dbReference>
<dbReference type="RefSeq" id="WP_373656106.1">
    <property type="nucleotide sequence ID" value="NZ_JBGUAW010000007.1"/>
</dbReference>
<evidence type="ECO:0000313" key="6">
    <source>
        <dbReference type="Proteomes" id="UP001575181"/>
    </source>
</evidence>
<dbReference type="InterPro" id="IPR028896">
    <property type="entry name" value="GcvT/YgfZ/DmdA"/>
</dbReference>
<dbReference type="Pfam" id="PF01571">
    <property type="entry name" value="GCV_T"/>
    <property type="match status" value="1"/>
</dbReference>
<evidence type="ECO:0000259" key="4">
    <source>
        <dbReference type="Pfam" id="PF08669"/>
    </source>
</evidence>
<feature type="domain" description="GCVT N-terminal" evidence="3">
    <location>
        <begin position="96"/>
        <end position="356"/>
    </location>
</feature>
<keyword evidence="1" id="KW-0808">Transferase</keyword>
<protein>
    <submittedName>
        <fullName evidence="5">Glycine cleavage T C-terminal barrel domain-containing protein</fullName>
    </submittedName>
</protein>
<dbReference type="PANTHER" id="PTHR43757">
    <property type="entry name" value="AMINOMETHYLTRANSFERASE"/>
    <property type="match status" value="1"/>
</dbReference>
<gene>
    <name evidence="5" type="ORF">ACERLL_10815</name>
</gene>
<accession>A0ABV4TWG1</accession>
<organism evidence="5 6">
    <name type="scientific">Thiohalorhabdus methylotrophus</name>
    <dbReference type="NCBI Taxonomy" id="3242694"/>
    <lineage>
        <taxon>Bacteria</taxon>
        <taxon>Pseudomonadati</taxon>
        <taxon>Pseudomonadota</taxon>
        <taxon>Gammaproteobacteria</taxon>
        <taxon>Thiohalorhabdales</taxon>
        <taxon>Thiohalorhabdaceae</taxon>
        <taxon>Thiohalorhabdus</taxon>
    </lineage>
</organism>
<feature type="region of interest" description="Disordered" evidence="2">
    <location>
        <begin position="1"/>
        <end position="44"/>
    </location>
</feature>
<name>A0ABV4TWG1_9GAMM</name>
<sequence length="469" mass="51562">MSPGAKRASSAQRLPAGASAIVECTGASRAPESPGSPAPRPRRPAIHTVLGARSATMAQTAPRHVPVNLRQTGSNGTRLLVDTRVRKSPFWHLSVEHGCWSATVYNHMYHPRAYIPLEEGGLLKEYEYLTNHVTLWNVAVERQIRIKGPDALDFADLLVTRDLHRKCPVPGKCRYVLLCDESGGIVNDPVLLRVAEDEIWLSISDSDVLTWARGVAMGRSYNVAIDEIDVSPLQIQGPKARDLMNRLVALGRMGAEVLELRYYHMCHTRFDGIDVVVSRTGFSGEIGYELYLPEADRHAEAVWGALMEVGAELHIRVIAPSHIRRLEAGILSYGQDMDLSTSPFEVGLGWQVDFDKEDFIGKRALAEIARRGVDRRLVGVAMEGDPISWYPADFYPVYEAAADRDIGYVTSAFQSPSLGCNIGLAMVPTSHAEPGTPLRVGLPEHPEPVRAAVAEVPFKDPLKQIPKAS</sequence>
<dbReference type="InterPro" id="IPR027266">
    <property type="entry name" value="TrmE/GcvT-like"/>
</dbReference>
<dbReference type="InterPro" id="IPR013977">
    <property type="entry name" value="GcvT_C"/>
</dbReference>
<dbReference type="InterPro" id="IPR029043">
    <property type="entry name" value="GcvT/YgfZ_C"/>
</dbReference>
<dbReference type="Gene3D" id="3.30.1360.120">
    <property type="entry name" value="Probable tRNA modification gtpase trme, domain 1"/>
    <property type="match status" value="1"/>
</dbReference>
<dbReference type="Pfam" id="PF08669">
    <property type="entry name" value="GCV_T_C"/>
    <property type="match status" value="1"/>
</dbReference>
<dbReference type="PANTHER" id="PTHR43757:SF2">
    <property type="entry name" value="AMINOMETHYLTRANSFERASE, MITOCHONDRIAL"/>
    <property type="match status" value="1"/>
</dbReference>
<evidence type="ECO:0000313" key="5">
    <source>
        <dbReference type="EMBL" id="MFA9461317.1"/>
    </source>
</evidence>
<dbReference type="SUPFAM" id="SSF103025">
    <property type="entry name" value="Folate-binding domain"/>
    <property type="match status" value="1"/>
</dbReference>
<evidence type="ECO:0000256" key="1">
    <source>
        <dbReference type="ARBA" id="ARBA00022576"/>
    </source>
</evidence>
<dbReference type="Proteomes" id="UP001575181">
    <property type="component" value="Unassembled WGS sequence"/>
</dbReference>
<comment type="caution">
    <text evidence="5">The sequence shown here is derived from an EMBL/GenBank/DDBJ whole genome shotgun (WGS) entry which is preliminary data.</text>
</comment>
<keyword evidence="1" id="KW-0032">Aminotransferase</keyword>
<reference evidence="5 6" key="1">
    <citation type="submission" date="2024-08" db="EMBL/GenBank/DDBJ databases">
        <title>Whole-genome sequencing of halo(alkali)philic microorganisms from hypersaline lakes.</title>
        <authorList>
            <person name="Sorokin D.Y."/>
            <person name="Merkel A.Y."/>
            <person name="Messina E."/>
            <person name="Yakimov M."/>
        </authorList>
    </citation>
    <scope>NUCLEOTIDE SEQUENCE [LARGE SCALE GENOMIC DNA]</scope>
    <source>
        <strain evidence="5 6">Cl-TMA</strain>
    </source>
</reference>
<dbReference type="PIRSF" id="PIRSF006487">
    <property type="entry name" value="GcvT"/>
    <property type="match status" value="1"/>
</dbReference>
<evidence type="ECO:0000256" key="2">
    <source>
        <dbReference type="SAM" id="MobiDB-lite"/>
    </source>
</evidence>
<keyword evidence="6" id="KW-1185">Reference proteome</keyword>